<evidence type="ECO:0000256" key="2">
    <source>
        <dbReference type="ARBA" id="ARBA00022448"/>
    </source>
</evidence>
<proteinExistence type="inferred from homology"/>
<reference evidence="9" key="1">
    <citation type="journal article" date="2019" name="Int. J. Syst. Evol. Microbiol.">
        <title>The Global Catalogue of Microorganisms (GCM) 10K type strain sequencing project: providing services to taxonomists for standard genome sequencing and annotation.</title>
        <authorList>
            <consortium name="The Broad Institute Genomics Platform"/>
            <consortium name="The Broad Institute Genome Sequencing Center for Infectious Disease"/>
            <person name="Wu L."/>
            <person name="Ma J."/>
        </authorList>
    </citation>
    <scope>NUCLEOTIDE SEQUENCE [LARGE SCALE GENOMIC DNA]</scope>
    <source>
        <strain evidence="9">CGMCC 1.16225</strain>
    </source>
</reference>
<dbReference type="SUPFAM" id="SSF52540">
    <property type="entry name" value="P-loop containing nucleoside triphosphate hydrolases"/>
    <property type="match status" value="2"/>
</dbReference>
<dbReference type="GO" id="GO:0005524">
    <property type="term" value="F:ATP binding"/>
    <property type="evidence" value="ECO:0007669"/>
    <property type="project" value="UniProtKB-KW"/>
</dbReference>
<evidence type="ECO:0000259" key="7">
    <source>
        <dbReference type="PROSITE" id="PS50893"/>
    </source>
</evidence>
<protein>
    <submittedName>
        <fullName evidence="8">Sugar ABC transporter ATP-binding protein</fullName>
    </submittedName>
</protein>
<keyword evidence="5" id="KW-0547">Nucleotide-binding</keyword>
<dbReference type="PROSITE" id="PS00211">
    <property type="entry name" value="ABC_TRANSPORTER_1"/>
    <property type="match status" value="1"/>
</dbReference>
<evidence type="ECO:0000256" key="6">
    <source>
        <dbReference type="ARBA" id="ARBA00022840"/>
    </source>
</evidence>
<dbReference type="PANTHER" id="PTHR43790:SF9">
    <property type="entry name" value="GALACTOFURANOSE TRANSPORTER ATP-BINDING PROTEIN YTFR"/>
    <property type="match status" value="1"/>
</dbReference>
<dbReference type="CDD" id="cd03216">
    <property type="entry name" value="ABC_Carb_Monos_I"/>
    <property type="match status" value="1"/>
</dbReference>
<comment type="caution">
    <text evidence="8">The sequence shown here is derived from an EMBL/GenBank/DDBJ whole genome shotgun (WGS) entry which is preliminary data.</text>
</comment>
<dbReference type="EMBL" id="JBHUGZ010000007">
    <property type="protein sequence ID" value="MFD1983050.1"/>
    <property type="molecule type" value="Genomic_DNA"/>
</dbReference>
<comment type="similarity">
    <text evidence="1">Belongs to the ABC transporter superfamily.</text>
</comment>
<keyword evidence="9" id="KW-1185">Reference proteome</keyword>
<dbReference type="PROSITE" id="PS50893">
    <property type="entry name" value="ABC_TRANSPORTER_2"/>
    <property type="match status" value="2"/>
</dbReference>
<keyword evidence="2" id="KW-0813">Transport</keyword>
<dbReference type="InterPro" id="IPR003593">
    <property type="entry name" value="AAA+_ATPase"/>
</dbReference>
<keyword evidence="4" id="KW-0677">Repeat</keyword>
<keyword evidence="3" id="KW-0762">Sugar transport</keyword>
<keyword evidence="6 8" id="KW-0067">ATP-binding</keyword>
<evidence type="ECO:0000313" key="8">
    <source>
        <dbReference type="EMBL" id="MFD1983050.1"/>
    </source>
</evidence>
<evidence type="ECO:0000256" key="4">
    <source>
        <dbReference type="ARBA" id="ARBA00022737"/>
    </source>
</evidence>
<dbReference type="Proteomes" id="UP001597405">
    <property type="component" value="Unassembled WGS sequence"/>
</dbReference>
<feature type="domain" description="ABC transporter" evidence="7">
    <location>
        <begin position="259"/>
        <end position="502"/>
    </location>
</feature>
<feature type="domain" description="ABC transporter" evidence="7">
    <location>
        <begin position="16"/>
        <end position="248"/>
    </location>
</feature>
<dbReference type="SMART" id="SM00382">
    <property type="entry name" value="AAA"/>
    <property type="match status" value="2"/>
</dbReference>
<organism evidence="8 9">
    <name type="scientific">Mesorhizobium newzealandense</name>
    <dbReference type="NCBI Taxonomy" id="1300302"/>
    <lineage>
        <taxon>Bacteria</taxon>
        <taxon>Pseudomonadati</taxon>
        <taxon>Pseudomonadota</taxon>
        <taxon>Alphaproteobacteria</taxon>
        <taxon>Hyphomicrobiales</taxon>
        <taxon>Phyllobacteriaceae</taxon>
        <taxon>Mesorhizobium</taxon>
    </lineage>
</organism>
<dbReference type="CDD" id="cd03215">
    <property type="entry name" value="ABC_Carb_Monos_II"/>
    <property type="match status" value="1"/>
</dbReference>
<dbReference type="InterPro" id="IPR027417">
    <property type="entry name" value="P-loop_NTPase"/>
</dbReference>
<dbReference type="Pfam" id="PF00005">
    <property type="entry name" value="ABC_tran"/>
    <property type="match status" value="2"/>
</dbReference>
<evidence type="ECO:0000313" key="9">
    <source>
        <dbReference type="Proteomes" id="UP001597405"/>
    </source>
</evidence>
<name>A0ABW4U9S5_9HYPH</name>
<accession>A0ABW4U9S5</accession>
<sequence length="508" mass="53877">MPIEPSPPNRGDEPVLSITGLSKAFTGTLALDGVDFDLRRGEIHALLGQNGAGKSTLIKILAGVYPPLSGDIRVAGRLADPITERLPINFIHQDLGLVDTMSVGENVAIAAGYSRRRYLIDWRETDRAARRALTAMASDIGPEARVGTLTAAEKSIVAIARALATRCDVLVLDEPTASLPEADVGRLFEALARLRTNGLGIIYVSHRLDEVFRIADRVTVLRDGRKVATAEVRDTVPDRLVAMIVGRELVETELTPPPASVRPLLTVSELQSGPAGPVSFSVTAGETLGLVGLRGAGHDTIARALFGDRPIDAGTVTLGGRLIAPATAEQAMAAGIGFISSKRGEESMAASLSVRENLYLNPTLTGMKPSGWIDPAGERARSAAVIARYSIRPSDPERAIATLSGGNQQKVIVARWLEGAVDLLILEEPTTGVDVGSKAEIYALMQRSLAKGMAVLLVSSDFEEIAKVCHRALVFNRGRVAAEIPRDQLTVSRLTALAAGAETFEATA</sequence>
<dbReference type="Gene3D" id="3.40.50.300">
    <property type="entry name" value="P-loop containing nucleotide triphosphate hydrolases"/>
    <property type="match status" value="2"/>
</dbReference>
<dbReference type="PANTHER" id="PTHR43790">
    <property type="entry name" value="CARBOHYDRATE TRANSPORT ATP-BINDING PROTEIN MG119-RELATED"/>
    <property type="match status" value="1"/>
</dbReference>
<evidence type="ECO:0000256" key="1">
    <source>
        <dbReference type="ARBA" id="ARBA00005417"/>
    </source>
</evidence>
<dbReference type="InterPro" id="IPR003439">
    <property type="entry name" value="ABC_transporter-like_ATP-bd"/>
</dbReference>
<dbReference type="InterPro" id="IPR017871">
    <property type="entry name" value="ABC_transporter-like_CS"/>
</dbReference>
<gene>
    <name evidence="8" type="ORF">ACFSOZ_10235</name>
</gene>
<dbReference type="RefSeq" id="WP_379096830.1">
    <property type="nucleotide sequence ID" value="NZ_JBHUGZ010000007.1"/>
</dbReference>
<evidence type="ECO:0000256" key="3">
    <source>
        <dbReference type="ARBA" id="ARBA00022597"/>
    </source>
</evidence>
<evidence type="ECO:0000256" key="5">
    <source>
        <dbReference type="ARBA" id="ARBA00022741"/>
    </source>
</evidence>
<dbReference type="InterPro" id="IPR050107">
    <property type="entry name" value="ABC_carbohydrate_import_ATPase"/>
</dbReference>